<gene>
    <name evidence="3" type="ORF">ODALV1_LOCUS28984</name>
</gene>
<evidence type="ECO:0000256" key="1">
    <source>
        <dbReference type="SAM" id="MobiDB-lite"/>
    </source>
</evidence>
<dbReference type="Proteomes" id="UP001642540">
    <property type="component" value="Unassembled WGS sequence"/>
</dbReference>
<name>A0ABP1S307_9HEXA</name>
<reference evidence="3 4" key="1">
    <citation type="submission" date="2024-08" db="EMBL/GenBank/DDBJ databases">
        <authorList>
            <person name="Cucini C."/>
            <person name="Frati F."/>
        </authorList>
    </citation>
    <scope>NUCLEOTIDE SEQUENCE [LARGE SCALE GENOMIC DNA]</scope>
</reference>
<keyword evidence="4" id="KW-1185">Reference proteome</keyword>
<protein>
    <submittedName>
        <fullName evidence="3">Uncharacterized protein</fullName>
    </submittedName>
</protein>
<feature type="compositionally biased region" description="Low complexity" evidence="1">
    <location>
        <begin position="85"/>
        <end position="94"/>
    </location>
</feature>
<accession>A0ABP1S307</accession>
<dbReference type="EMBL" id="CAXLJM020000148">
    <property type="protein sequence ID" value="CAL8142234.1"/>
    <property type="molecule type" value="Genomic_DNA"/>
</dbReference>
<proteinExistence type="predicted"/>
<evidence type="ECO:0000256" key="2">
    <source>
        <dbReference type="SAM" id="SignalP"/>
    </source>
</evidence>
<feature type="chain" id="PRO_5046021018" evidence="2">
    <location>
        <begin position="20"/>
        <end position="282"/>
    </location>
</feature>
<feature type="compositionally biased region" description="Pro residues" evidence="1">
    <location>
        <begin position="95"/>
        <end position="142"/>
    </location>
</feature>
<evidence type="ECO:0000313" key="3">
    <source>
        <dbReference type="EMBL" id="CAL8142234.1"/>
    </source>
</evidence>
<comment type="caution">
    <text evidence="3">The sequence shown here is derived from an EMBL/GenBank/DDBJ whole genome shotgun (WGS) entry which is preliminary data.</text>
</comment>
<organism evidence="3 4">
    <name type="scientific">Orchesella dallaii</name>
    <dbReference type="NCBI Taxonomy" id="48710"/>
    <lineage>
        <taxon>Eukaryota</taxon>
        <taxon>Metazoa</taxon>
        <taxon>Ecdysozoa</taxon>
        <taxon>Arthropoda</taxon>
        <taxon>Hexapoda</taxon>
        <taxon>Collembola</taxon>
        <taxon>Entomobryomorpha</taxon>
        <taxon>Entomobryoidea</taxon>
        <taxon>Orchesellidae</taxon>
        <taxon>Orchesellinae</taxon>
        <taxon>Orchesella</taxon>
    </lineage>
</organism>
<evidence type="ECO:0000313" key="4">
    <source>
        <dbReference type="Proteomes" id="UP001642540"/>
    </source>
</evidence>
<sequence length="282" mass="27851">MVKFQIVSVCLAAIIAVQGQAPSFLSSRPRPNGSPSLGAVMPGLSGWGGGWAVPTTVPPTVAPTGWPSTPPPTTGWPSTPPPTTGWPSTLQTTTAPPPTGWPSTPPPPTGWPSTPPPTTGWPSTDPPPTGWPAPPTGWPAPQPGWSAAVGPVDIVLVGESAVLGAGEAGATHGSQTVVSGDATNPAIATIQTGSSSSLYQGSGIVQLSNIAANGESNTLQAIDGYNAADGTEYFAAAAQGNNINTVSGGASFVVGEGAIGQGGITSNSSPGVPYPGWTPIGK</sequence>
<feature type="compositionally biased region" description="Pro residues" evidence="1">
    <location>
        <begin position="68"/>
        <end position="84"/>
    </location>
</feature>
<keyword evidence="2" id="KW-0732">Signal</keyword>
<feature type="signal peptide" evidence="2">
    <location>
        <begin position="1"/>
        <end position="19"/>
    </location>
</feature>
<dbReference type="PRINTS" id="PR01217">
    <property type="entry name" value="PRICHEXTENSN"/>
</dbReference>
<feature type="region of interest" description="Disordered" evidence="1">
    <location>
        <begin position="51"/>
        <end position="143"/>
    </location>
</feature>